<name>A0ACC2CC30_DIPCM</name>
<protein>
    <submittedName>
        <fullName evidence="1">Uncharacterized protein</fullName>
    </submittedName>
</protein>
<evidence type="ECO:0000313" key="2">
    <source>
        <dbReference type="Proteomes" id="UP001162992"/>
    </source>
</evidence>
<accession>A0ACC2CC30</accession>
<gene>
    <name evidence="1" type="ORF">O6H91_11G099800</name>
</gene>
<organism evidence="1 2">
    <name type="scientific">Diphasiastrum complanatum</name>
    <name type="common">Issler's clubmoss</name>
    <name type="synonym">Lycopodium complanatum</name>
    <dbReference type="NCBI Taxonomy" id="34168"/>
    <lineage>
        <taxon>Eukaryota</taxon>
        <taxon>Viridiplantae</taxon>
        <taxon>Streptophyta</taxon>
        <taxon>Embryophyta</taxon>
        <taxon>Tracheophyta</taxon>
        <taxon>Lycopodiopsida</taxon>
        <taxon>Lycopodiales</taxon>
        <taxon>Lycopodiaceae</taxon>
        <taxon>Lycopodioideae</taxon>
        <taxon>Diphasiastrum</taxon>
    </lineage>
</organism>
<reference evidence="2" key="1">
    <citation type="journal article" date="2024" name="Proc. Natl. Acad. Sci. U.S.A.">
        <title>Extraordinary preservation of gene collinearity over three hundred million years revealed in homosporous lycophytes.</title>
        <authorList>
            <person name="Li C."/>
            <person name="Wickell D."/>
            <person name="Kuo L.Y."/>
            <person name="Chen X."/>
            <person name="Nie B."/>
            <person name="Liao X."/>
            <person name="Peng D."/>
            <person name="Ji J."/>
            <person name="Jenkins J."/>
            <person name="Williams M."/>
            <person name="Shu S."/>
            <person name="Plott C."/>
            <person name="Barry K."/>
            <person name="Rajasekar S."/>
            <person name="Grimwood J."/>
            <person name="Han X."/>
            <person name="Sun S."/>
            <person name="Hou Z."/>
            <person name="He W."/>
            <person name="Dai G."/>
            <person name="Sun C."/>
            <person name="Schmutz J."/>
            <person name="Leebens-Mack J.H."/>
            <person name="Li F.W."/>
            <person name="Wang L."/>
        </authorList>
    </citation>
    <scope>NUCLEOTIDE SEQUENCE [LARGE SCALE GENOMIC DNA]</scope>
    <source>
        <strain evidence="2">cv. PW_Plant_1</strain>
    </source>
</reference>
<keyword evidence="2" id="KW-1185">Reference proteome</keyword>
<evidence type="ECO:0000313" key="1">
    <source>
        <dbReference type="EMBL" id="KAJ7539554.1"/>
    </source>
</evidence>
<proteinExistence type="predicted"/>
<comment type="caution">
    <text evidence="1">The sequence shown here is derived from an EMBL/GenBank/DDBJ whole genome shotgun (WGS) entry which is preliminary data.</text>
</comment>
<dbReference type="EMBL" id="CM055102">
    <property type="protein sequence ID" value="KAJ7539554.1"/>
    <property type="molecule type" value="Genomic_DNA"/>
</dbReference>
<sequence>MSSKRKVEIWQYLQTGFCMRLLSSYGRHPSMVHDLSINPVIADCPKDQASKMSESLAREMEHLYDTVCVEKSRQHPRLLFVDESVWRIVLDSIFLKQLLFVFYRFFKSDFLHQ</sequence>
<dbReference type="Proteomes" id="UP001162992">
    <property type="component" value="Chromosome 11"/>
</dbReference>